<dbReference type="OrthoDB" id="3400214at2"/>
<sequence>MTRADNTHHLAAATAKRSADARQRAEKALLELRISGRPVTVAALATAAEVSRSWLYTQPDLLSGLRELTGRRPPAPRSAATTERSLKVRLAASLSANEKLRARVQVLTEQNAAQQRQLEQVYAELRRLQTTTPRREGD</sequence>
<keyword evidence="1" id="KW-0175">Coiled coil</keyword>
<dbReference type="KEGG" id="ssyi:EKG83_14450"/>
<gene>
    <name evidence="2" type="ORF">EKG83_14450</name>
</gene>
<proteinExistence type="predicted"/>
<organism evidence="2 3">
    <name type="scientific">Saccharothrix syringae</name>
    <name type="common">Nocardiopsis syringae</name>
    <dbReference type="NCBI Taxonomy" id="103733"/>
    <lineage>
        <taxon>Bacteria</taxon>
        <taxon>Bacillati</taxon>
        <taxon>Actinomycetota</taxon>
        <taxon>Actinomycetes</taxon>
        <taxon>Pseudonocardiales</taxon>
        <taxon>Pseudonocardiaceae</taxon>
        <taxon>Saccharothrix</taxon>
    </lineage>
</organism>
<evidence type="ECO:0000313" key="2">
    <source>
        <dbReference type="EMBL" id="QFZ18512.1"/>
    </source>
</evidence>
<dbReference type="Proteomes" id="UP000325787">
    <property type="component" value="Chromosome"/>
</dbReference>
<dbReference type="RefSeq" id="WP_033435779.1">
    <property type="nucleotide sequence ID" value="NZ_CP034550.1"/>
</dbReference>
<dbReference type="AlphaFoldDB" id="A0A5Q0GYP7"/>
<accession>A0A5Q0GYP7</accession>
<dbReference type="Pfam" id="PF19776">
    <property type="entry name" value="DUF6262"/>
    <property type="match status" value="1"/>
</dbReference>
<dbReference type="InterPro" id="IPR046229">
    <property type="entry name" value="TnpC-like"/>
</dbReference>
<name>A0A5Q0GYP7_SACSY</name>
<keyword evidence="3" id="KW-1185">Reference proteome</keyword>
<dbReference type="EMBL" id="CP034550">
    <property type="protein sequence ID" value="QFZ18512.1"/>
    <property type="molecule type" value="Genomic_DNA"/>
</dbReference>
<protein>
    <submittedName>
        <fullName evidence="2">Transposase</fullName>
    </submittedName>
</protein>
<evidence type="ECO:0000313" key="3">
    <source>
        <dbReference type="Proteomes" id="UP000325787"/>
    </source>
</evidence>
<evidence type="ECO:0000256" key="1">
    <source>
        <dbReference type="SAM" id="Coils"/>
    </source>
</evidence>
<feature type="coiled-coil region" evidence="1">
    <location>
        <begin position="97"/>
        <end position="131"/>
    </location>
</feature>
<reference evidence="3" key="1">
    <citation type="journal article" date="2021" name="Curr. Microbiol.">
        <title>Complete genome of nocamycin-producing strain Saccharothrix syringae NRRL B-16468 reveals the biosynthetic potential for secondary metabolites.</title>
        <authorList>
            <person name="Mo X."/>
            <person name="Yang S."/>
        </authorList>
    </citation>
    <scope>NUCLEOTIDE SEQUENCE [LARGE SCALE GENOMIC DNA]</scope>
    <source>
        <strain evidence="3">ATCC 51364 / DSM 43886 / JCM 6844 / KCTC 9398 / NBRC 14523 / NRRL B-16468 / INA 2240</strain>
    </source>
</reference>